<dbReference type="PANTHER" id="PTHR42055">
    <property type="entry name" value="YALI0E03476P"/>
    <property type="match status" value="1"/>
</dbReference>
<gene>
    <name evidence="2" type="ORF">EJ06DRAFT_548976</name>
</gene>
<dbReference type="OrthoDB" id="5312133at2759"/>
<dbReference type="PANTHER" id="PTHR42055:SF1">
    <property type="entry name" value="YALI0E03476P"/>
    <property type="match status" value="1"/>
</dbReference>
<keyword evidence="3" id="KW-1185">Reference proteome</keyword>
<feature type="compositionally biased region" description="Basic and acidic residues" evidence="1">
    <location>
        <begin position="512"/>
        <end position="522"/>
    </location>
</feature>
<sequence length="562" mass="61302">MPIQRTLFGRPFNIYILPRRFILLFTLLAALLLLSTTRLRTTPALTSVTSHLPTAPLALTPWRAPIHRPPPQANSSAGDARWHADWRWRNPFSSSLTLDENRAVLPPLPPRAPVYTFYTPNPRDEPAVRKAEAKLILQWRRAWWASGFRPIVLGRAEAGTHALVHKITALRLEDNMEEELHRWAAWGAMGAGILADWRVFPMGPPTDALLEFWRRGTYPRLTRYEGLGGGIYVGDSKAVDAALGAAIEQAAAKPEALKAALNLADPAFKELFAIDARPGAVAYYDAKTVSKLYAPVADALFAADAARKAHGYAQLSALINAHLHGAWQAAFPGGISIPTPLAKHLGVLAVPALEIAHNLTACPPSPIPTSCPPNRPGCPACLASHPLVIATPPAFRNKTGVFTIAPVPHPYTTTALTSGRDMLDVRFIRRLGMGKRNAWLAAITGEVLGTGPSASSRLVLFKEMVAGAYARRATLWLTAETELHEDLDWVFGFQIPANATGRGESETPVPGPERRPKKEEQGVRVEAGMEERLVRARVAVKKVIVMLLAFGLGISDRCERLI</sequence>
<feature type="region of interest" description="Disordered" evidence="1">
    <location>
        <begin position="499"/>
        <end position="522"/>
    </location>
</feature>
<protein>
    <submittedName>
        <fullName evidence="2">Uncharacterized protein</fullName>
    </submittedName>
</protein>
<accession>A0A6G1HWN4</accession>
<reference evidence="2" key="1">
    <citation type="journal article" date="2020" name="Stud. Mycol.">
        <title>101 Dothideomycetes genomes: a test case for predicting lifestyles and emergence of pathogens.</title>
        <authorList>
            <person name="Haridas S."/>
            <person name="Albert R."/>
            <person name="Binder M."/>
            <person name="Bloem J."/>
            <person name="Labutti K."/>
            <person name="Salamov A."/>
            <person name="Andreopoulos B."/>
            <person name="Baker S."/>
            <person name="Barry K."/>
            <person name="Bills G."/>
            <person name="Bluhm B."/>
            <person name="Cannon C."/>
            <person name="Castanera R."/>
            <person name="Culley D."/>
            <person name="Daum C."/>
            <person name="Ezra D."/>
            <person name="Gonzalez J."/>
            <person name="Henrissat B."/>
            <person name="Kuo A."/>
            <person name="Liang C."/>
            <person name="Lipzen A."/>
            <person name="Lutzoni F."/>
            <person name="Magnuson J."/>
            <person name="Mondo S."/>
            <person name="Nolan M."/>
            <person name="Ohm R."/>
            <person name="Pangilinan J."/>
            <person name="Park H.-J."/>
            <person name="Ramirez L."/>
            <person name="Alfaro M."/>
            <person name="Sun H."/>
            <person name="Tritt A."/>
            <person name="Yoshinaga Y."/>
            <person name="Zwiers L.-H."/>
            <person name="Turgeon B."/>
            <person name="Goodwin S."/>
            <person name="Spatafora J."/>
            <person name="Crous P."/>
            <person name="Grigoriev I."/>
        </authorList>
    </citation>
    <scope>NUCLEOTIDE SEQUENCE</scope>
    <source>
        <strain evidence="2">CBS 262.69</strain>
    </source>
</reference>
<organism evidence="2 3">
    <name type="scientific">Trichodelitschia bisporula</name>
    <dbReference type="NCBI Taxonomy" id="703511"/>
    <lineage>
        <taxon>Eukaryota</taxon>
        <taxon>Fungi</taxon>
        <taxon>Dikarya</taxon>
        <taxon>Ascomycota</taxon>
        <taxon>Pezizomycotina</taxon>
        <taxon>Dothideomycetes</taxon>
        <taxon>Dothideomycetes incertae sedis</taxon>
        <taxon>Phaeotrichales</taxon>
        <taxon>Phaeotrichaceae</taxon>
        <taxon>Trichodelitschia</taxon>
    </lineage>
</organism>
<evidence type="ECO:0000313" key="2">
    <source>
        <dbReference type="EMBL" id="KAF2400229.1"/>
    </source>
</evidence>
<dbReference type="AlphaFoldDB" id="A0A6G1HWN4"/>
<name>A0A6G1HWN4_9PEZI</name>
<evidence type="ECO:0000256" key="1">
    <source>
        <dbReference type="SAM" id="MobiDB-lite"/>
    </source>
</evidence>
<proteinExistence type="predicted"/>
<evidence type="ECO:0000313" key="3">
    <source>
        <dbReference type="Proteomes" id="UP000799640"/>
    </source>
</evidence>
<dbReference type="Proteomes" id="UP000799640">
    <property type="component" value="Unassembled WGS sequence"/>
</dbReference>
<dbReference type="EMBL" id="ML996695">
    <property type="protein sequence ID" value="KAF2400229.1"/>
    <property type="molecule type" value="Genomic_DNA"/>
</dbReference>